<evidence type="ECO:0000256" key="7">
    <source>
        <dbReference type="ARBA" id="ARBA00022917"/>
    </source>
</evidence>
<evidence type="ECO:0000259" key="12">
    <source>
        <dbReference type="Pfam" id="PF19269"/>
    </source>
</evidence>
<evidence type="ECO:0000313" key="14">
    <source>
        <dbReference type="Proteomes" id="UP000001514"/>
    </source>
</evidence>
<dbReference type="Pfam" id="PF19269">
    <property type="entry name" value="Anticodon_2"/>
    <property type="match status" value="1"/>
</dbReference>
<evidence type="ECO:0000256" key="1">
    <source>
        <dbReference type="ARBA" id="ARBA00004173"/>
    </source>
</evidence>
<dbReference type="AlphaFoldDB" id="D8SLI2"/>
<evidence type="ECO:0000256" key="6">
    <source>
        <dbReference type="ARBA" id="ARBA00022840"/>
    </source>
</evidence>
<organism evidence="14">
    <name type="scientific">Selaginella moellendorffii</name>
    <name type="common">Spikemoss</name>
    <dbReference type="NCBI Taxonomy" id="88036"/>
    <lineage>
        <taxon>Eukaryota</taxon>
        <taxon>Viridiplantae</taxon>
        <taxon>Streptophyta</taxon>
        <taxon>Embryophyta</taxon>
        <taxon>Tracheophyta</taxon>
        <taxon>Lycopodiopsida</taxon>
        <taxon>Selaginellales</taxon>
        <taxon>Selaginellaceae</taxon>
        <taxon>Selaginella</taxon>
    </lineage>
</organism>
<evidence type="ECO:0000313" key="13">
    <source>
        <dbReference type="EMBL" id="EFJ14774.1"/>
    </source>
</evidence>
<dbReference type="EC" id="6.1.1.17" evidence="3"/>
<reference evidence="13 14" key="1">
    <citation type="journal article" date="2011" name="Science">
        <title>The Selaginella genome identifies genetic changes associated with the evolution of vascular plants.</title>
        <authorList>
            <person name="Banks J.A."/>
            <person name="Nishiyama T."/>
            <person name="Hasebe M."/>
            <person name="Bowman J.L."/>
            <person name="Gribskov M."/>
            <person name="dePamphilis C."/>
            <person name="Albert V.A."/>
            <person name="Aono N."/>
            <person name="Aoyama T."/>
            <person name="Ambrose B.A."/>
            <person name="Ashton N.W."/>
            <person name="Axtell M.J."/>
            <person name="Barker E."/>
            <person name="Barker M.S."/>
            <person name="Bennetzen J.L."/>
            <person name="Bonawitz N.D."/>
            <person name="Chapple C."/>
            <person name="Cheng C."/>
            <person name="Correa L.G."/>
            <person name="Dacre M."/>
            <person name="DeBarry J."/>
            <person name="Dreyer I."/>
            <person name="Elias M."/>
            <person name="Engstrom E.M."/>
            <person name="Estelle M."/>
            <person name="Feng L."/>
            <person name="Finet C."/>
            <person name="Floyd S.K."/>
            <person name="Frommer W.B."/>
            <person name="Fujita T."/>
            <person name="Gramzow L."/>
            <person name="Gutensohn M."/>
            <person name="Harholt J."/>
            <person name="Hattori M."/>
            <person name="Heyl A."/>
            <person name="Hirai T."/>
            <person name="Hiwatashi Y."/>
            <person name="Ishikawa M."/>
            <person name="Iwata M."/>
            <person name="Karol K.G."/>
            <person name="Koehler B."/>
            <person name="Kolukisaoglu U."/>
            <person name="Kubo M."/>
            <person name="Kurata T."/>
            <person name="Lalonde S."/>
            <person name="Li K."/>
            <person name="Li Y."/>
            <person name="Litt A."/>
            <person name="Lyons E."/>
            <person name="Manning G."/>
            <person name="Maruyama T."/>
            <person name="Michael T.P."/>
            <person name="Mikami K."/>
            <person name="Miyazaki S."/>
            <person name="Morinaga S."/>
            <person name="Murata T."/>
            <person name="Mueller-Roeber B."/>
            <person name="Nelson D.R."/>
            <person name="Obara M."/>
            <person name="Oguri Y."/>
            <person name="Olmstead R.G."/>
            <person name="Onodera N."/>
            <person name="Petersen B.L."/>
            <person name="Pils B."/>
            <person name="Prigge M."/>
            <person name="Rensing S.A."/>
            <person name="Riano-Pachon D.M."/>
            <person name="Roberts A.W."/>
            <person name="Sato Y."/>
            <person name="Scheller H.V."/>
            <person name="Schulz B."/>
            <person name="Schulz C."/>
            <person name="Shakirov E.V."/>
            <person name="Shibagaki N."/>
            <person name="Shinohara N."/>
            <person name="Shippen D.E."/>
            <person name="Soerensen I."/>
            <person name="Sotooka R."/>
            <person name="Sugimoto N."/>
            <person name="Sugita M."/>
            <person name="Sumikawa N."/>
            <person name="Tanurdzic M."/>
            <person name="Theissen G."/>
            <person name="Ulvskov P."/>
            <person name="Wakazuki S."/>
            <person name="Weng J.K."/>
            <person name="Willats W.W."/>
            <person name="Wipf D."/>
            <person name="Wolf P.G."/>
            <person name="Yang L."/>
            <person name="Zimmer A.D."/>
            <person name="Zhu Q."/>
            <person name="Mitros T."/>
            <person name="Hellsten U."/>
            <person name="Loque D."/>
            <person name="Otillar R."/>
            <person name="Salamov A."/>
            <person name="Schmutz J."/>
            <person name="Shapiro H."/>
            <person name="Lindquist E."/>
            <person name="Lucas S."/>
            <person name="Rokhsar D."/>
            <person name="Grigoriev I.V."/>
        </authorList>
    </citation>
    <scope>NUCLEOTIDE SEQUENCE [LARGE SCALE GENOMIC DNA]</scope>
</reference>
<dbReference type="SUPFAM" id="SSF52374">
    <property type="entry name" value="Nucleotidylyl transferase"/>
    <property type="match status" value="1"/>
</dbReference>
<keyword evidence="7 10" id="KW-0648">Protein biosynthesis</keyword>
<dbReference type="InParanoid" id="D8SLI2"/>
<keyword evidence="14" id="KW-1185">Reference proteome</keyword>
<dbReference type="HOGENOM" id="CLU_015768_6_3_1"/>
<protein>
    <recommendedName>
        <fullName evidence="3">glutamate--tRNA ligase</fullName>
        <ecNumber evidence="3">6.1.1.17</ecNumber>
    </recommendedName>
    <alternativeName>
        <fullName evidence="9">Glutamyl-tRNA synthetase</fullName>
    </alternativeName>
</protein>
<comment type="similarity">
    <text evidence="2">Belongs to the class-I aminoacyl-tRNA synthetase family. Glutamate--tRNA ligase type 1 subfamily.</text>
</comment>
<dbReference type="FunCoup" id="D8SLI2">
    <property type="interactions" value="3500"/>
</dbReference>
<dbReference type="KEGG" id="smo:SELMODRAFT_180792"/>
<dbReference type="CDD" id="cd00808">
    <property type="entry name" value="GluRS_core"/>
    <property type="match status" value="1"/>
</dbReference>
<dbReference type="Gramene" id="EFJ14774">
    <property type="protein sequence ID" value="EFJ14774"/>
    <property type="gene ID" value="SELMODRAFT_180792"/>
</dbReference>
<dbReference type="GO" id="GO:0005524">
    <property type="term" value="F:ATP binding"/>
    <property type="evidence" value="ECO:0007669"/>
    <property type="project" value="UniProtKB-KW"/>
</dbReference>
<evidence type="ECO:0000256" key="10">
    <source>
        <dbReference type="RuleBase" id="RU363037"/>
    </source>
</evidence>
<dbReference type="PROSITE" id="PS00178">
    <property type="entry name" value="AA_TRNA_LIGASE_I"/>
    <property type="match status" value="1"/>
</dbReference>
<dbReference type="InterPro" id="IPR020751">
    <property type="entry name" value="aa-tRNA-synth_I_codon-bd_sub2"/>
</dbReference>
<dbReference type="InterPro" id="IPR049940">
    <property type="entry name" value="GluQ/Sye"/>
</dbReference>
<dbReference type="Proteomes" id="UP000001514">
    <property type="component" value="Unassembled WGS sequence"/>
</dbReference>
<dbReference type="EMBL" id="GL377626">
    <property type="protein sequence ID" value="EFJ14774.1"/>
    <property type="molecule type" value="Genomic_DNA"/>
</dbReference>
<dbReference type="eggNOG" id="KOG1149">
    <property type="taxonomic scope" value="Eukaryota"/>
</dbReference>
<dbReference type="InterPro" id="IPR020058">
    <property type="entry name" value="Glu/Gln-tRNA-synth_Ib_cat-dom"/>
</dbReference>
<dbReference type="PRINTS" id="PR00987">
    <property type="entry name" value="TRNASYNTHGLU"/>
</dbReference>
<dbReference type="InterPro" id="IPR033910">
    <property type="entry name" value="GluRS_core"/>
</dbReference>
<keyword evidence="4 10" id="KW-0436">Ligase</keyword>
<evidence type="ECO:0000259" key="11">
    <source>
        <dbReference type="Pfam" id="PF00749"/>
    </source>
</evidence>
<dbReference type="GO" id="GO:0048608">
    <property type="term" value="P:reproductive structure development"/>
    <property type="evidence" value="ECO:0007669"/>
    <property type="project" value="UniProtKB-ARBA"/>
</dbReference>
<dbReference type="PANTHER" id="PTHR43311:SF2">
    <property type="entry name" value="GLUTAMATE--TRNA LIGASE, MITOCHONDRIAL-RELATED"/>
    <property type="match status" value="1"/>
</dbReference>
<accession>D8SLI2</accession>
<feature type="domain" description="Glutamyl/glutaminyl-tRNA synthetase class Ib catalytic" evidence="11">
    <location>
        <begin position="42"/>
        <end position="358"/>
    </location>
</feature>
<evidence type="ECO:0000256" key="4">
    <source>
        <dbReference type="ARBA" id="ARBA00022598"/>
    </source>
</evidence>
<dbReference type="InterPro" id="IPR000924">
    <property type="entry name" value="Glu/Gln-tRNA-synth"/>
</dbReference>
<dbReference type="Gene3D" id="3.40.50.620">
    <property type="entry name" value="HUPs"/>
    <property type="match status" value="1"/>
</dbReference>
<dbReference type="NCBIfam" id="TIGR00464">
    <property type="entry name" value="gltX_bact"/>
    <property type="match status" value="1"/>
</dbReference>
<dbReference type="InterPro" id="IPR001412">
    <property type="entry name" value="aa-tRNA-synth_I_CS"/>
</dbReference>
<dbReference type="GO" id="GO:0009791">
    <property type="term" value="P:post-embryonic development"/>
    <property type="evidence" value="ECO:0007669"/>
    <property type="project" value="UniProtKB-ARBA"/>
</dbReference>
<name>D8SLI2_SELML</name>
<evidence type="ECO:0000256" key="8">
    <source>
        <dbReference type="ARBA" id="ARBA00023146"/>
    </source>
</evidence>
<dbReference type="FunFam" id="3.40.50.620:FF:000045">
    <property type="entry name" value="Glutamate--tRNA ligase, mitochondrial"/>
    <property type="match status" value="1"/>
</dbReference>
<dbReference type="InterPro" id="IPR004527">
    <property type="entry name" value="Glu-tRNA-ligase_bac/mito"/>
</dbReference>
<evidence type="ECO:0000256" key="9">
    <source>
        <dbReference type="ARBA" id="ARBA00030865"/>
    </source>
</evidence>
<dbReference type="GO" id="GO:0008270">
    <property type="term" value="F:zinc ion binding"/>
    <property type="evidence" value="ECO:0007669"/>
    <property type="project" value="InterPro"/>
</dbReference>
<proteinExistence type="inferred from homology"/>
<dbReference type="Gene3D" id="1.10.10.350">
    <property type="match status" value="1"/>
</dbReference>
<dbReference type="STRING" id="88036.D8SLI2"/>
<evidence type="ECO:0000256" key="5">
    <source>
        <dbReference type="ARBA" id="ARBA00022741"/>
    </source>
</evidence>
<feature type="domain" description="Aminoacyl-tRNA synthetase class I anticodon-binding" evidence="12">
    <location>
        <begin position="379"/>
        <end position="511"/>
    </location>
</feature>
<comment type="subcellular location">
    <subcellularLocation>
        <location evidence="1">Mitochondrion</location>
    </subcellularLocation>
</comment>
<evidence type="ECO:0000256" key="3">
    <source>
        <dbReference type="ARBA" id="ARBA00012835"/>
    </source>
</evidence>
<dbReference type="SUPFAM" id="SSF48163">
    <property type="entry name" value="An anticodon-binding domain of class I aminoacyl-tRNA synthetases"/>
    <property type="match status" value="1"/>
</dbReference>
<dbReference type="GO" id="GO:0005739">
    <property type="term" value="C:mitochondrion"/>
    <property type="evidence" value="ECO:0000318"/>
    <property type="project" value="GO_Central"/>
</dbReference>
<dbReference type="GO" id="GO:0006424">
    <property type="term" value="P:glutamyl-tRNA aminoacylation"/>
    <property type="evidence" value="ECO:0000318"/>
    <property type="project" value="GO_Central"/>
</dbReference>
<dbReference type="GO" id="GO:0004818">
    <property type="term" value="F:glutamate-tRNA ligase activity"/>
    <property type="evidence" value="ECO:0000318"/>
    <property type="project" value="GO_Central"/>
</dbReference>
<keyword evidence="6 10" id="KW-0067">ATP-binding</keyword>
<sequence>MAMSLVGGTGSRIFVCGGCGSYRPSRSRRLRVTAAAGGDAAVRVRFAPSPTGNLHVGGARTALFNYLFAKNHDGKFILRIEDTDIERSTKESENAMLQDLEWLGLDWDEGPGKPGEVGPYRQSERNSIYQNYAQKLLESGHVYKCFCSDEELARMKELAELKKLPPRYTGKWATASKQEVDAEIARGTPYTYRFRVPRTGSVTISDLIRGVVTWKHDVLGDFVILRSNGQPVYNFCVAIDDACMKITHVIRAEEHLSNTLRQVLIYKALNLPVPRFGHVSLILAPDRTKLSKRHGATSVGQFREMGYLPDAMVNYLALLGWNDGTDKEIFTKDELMEKFSLERITKSAAIFDQTKLSWLNGKYLHQLPDEELVKLISSHWLKAGILSHADSSFTKEAVELLKDGIDVVARSEVPLLKLLSYNLAQTLESKSLGDLVKDNLREVAEALISAHDNGELASALESGRDGWQTWTKSFGKKLNRKGKRLFMPLRMLLTGELHGSDLGSSMVLLHKAAQQQCVTAPQFTPLSSRISQLKELDWSKLQEDHQTIEAAAAAA</sequence>
<dbReference type="Pfam" id="PF00749">
    <property type="entry name" value="tRNA-synt_1c"/>
    <property type="match status" value="1"/>
</dbReference>
<keyword evidence="8 10" id="KW-0030">Aminoacyl-tRNA synthetase</keyword>
<dbReference type="OMA" id="GCETRDI"/>
<gene>
    <name evidence="13" type="ORF">SELMODRAFT_180792</name>
</gene>
<dbReference type="HAMAP" id="MF_00022">
    <property type="entry name" value="Glu_tRNA_synth_type1"/>
    <property type="match status" value="1"/>
</dbReference>
<keyword evidence="5 10" id="KW-0547">Nucleotide-binding</keyword>
<dbReference type="InterPro" id="IPR045462">
    <property type="entry name" value="aa-tRNA-synth_I_cd-bd"/>
</dbReference>
<dbReference type="InterPro" id="IPR014729">
    <property type="entry name" value="Rossmann-like_a/b/a_fold"/>
</dbReference>
<evidence type="ECO:0000256" key="2">
    <source>
        <dbReference type="ARBA" id="ARBA00007894"/>
    </source>
</evidence>
<dbReference type="GO" id="GO:0000049">
    <property type="term" value="F:tRNA binding"/>
    <property type="evidence" value="ECO:0007669"/>
    <property type="project" value="InterPro"/>
</dbReference>
<dbReference type="InterPro" id="IPR008925">
    <property type="entry name" value="aa_tRNA-synth_I_cd-bd_sf"/>
</dbReference>
<dbReference type="PANTHER" id="PTHR43311">
    <property type="entry name" value="GLUTAMATE--TRNA LIGASE"/>
    <property type="match status" value="1"/>
</dbReference>
<dbReference type="OrthoDB" id="428822at2759"/>